<dbReference type="InterPro" id="IPR025711">
    <property type="entry name" value="PepSY"/>
</dbReference>
<dbReference type="PANTHER" id="PTHR34219:SF1">
    <property type="entry name" value="PEPSY DOMAIN-CONTAINING PROTEIN"/>
    <property type="match status" value="1"/>
</dbReference>
<name>A0A926RTL8_9BACL</name>
<keyword evidence="1" id="KW-1133">Transmembrane helix</keyword>
<dbReference type="AlphaFoldDB" id="A0A926RTL8"/>
<evidence type="ECO:0000313" key="3">
    <source>
        <dbReference type="EMBL" id="MBD1371863.1"/>
    </source>
</evidence>
<organism evidence="3 4">
    <name type="scientific">Polycladospora coralii</name>
    <dbReference type="NCBI Taxonomy" id="2771432"/>
    <lineage>
        <taxon>Bacteria</taxon>
        <taxon>Bacillati</taxon>
        <taxon>Bacillota</taxon>
        <taxon>Bacilli</taxon>
        <taxon>Bacillales</taxon>
        <taxon>Thermoactinomycetaceae</taxon>
        <taxon>Polycladospora</taxon>
    </lineage>
</organism>
<feature type="transmembrane region" description="Helical" evidence="1">
    <location>
        <begin position="409"/>
        <end position="434"/>
    </location>
</feature>
<dbReference type="Pfam" id="PF03413">
    <property type="entry name" value="PepSY"/>
    <property type="match status" value="1"/>
</dbReference>
<dbReference type="EMBL" id="JACXAH010000005">
    <property type="protein sequence ID" value="MBD1371863.1"/>
    <property type="molecule type" value="Genomic_DNA"/>
</dbReference>
<sequence length="451" mass="50868">MKCERESHMKQKGLYQQVWRWHFFAGILFSPILIILAVTGSIYLFKPQIENVMYQEYRNVEHTGEPISASLQLEKVRAAYPEGEVVRYIPASTAEEAAQAQMMLGEEFFTVFINPYDGTILGKIASSDNWLDTVAVIHGELMAGTIGDAIVELSASWAVILLATGLFLWWPRNKKEIGGTFFPRLRQKNRIFWKDIHAVSAFWFSSLIMLLILTGLPWSGVWGDLIQKVAVATNSGYPDELWGEKPESTTPSKEVADVPWAAETLPVPASKETNGGALTIDQIIQFAEEQSYTRDYRIDLPEGETGVYTLSVRPDRPEGEATLHIDQYSGQVLTKLTFDDYGKTAQLISIGIALHEGRYFGIWNQILGLFICLALIGIVISGWIMWWKRKPKGKLGSPQRIEQYGNSKSFLIFMVILGILLPLAGLSIIVVYLLDWLIIKRIPALKNWLDH</sequence>
<protein>
    <submittedName>
        <fullName evidence="3">PepSY domain-containing protein</fullName>
    </submittedName>
</protein>
<dbReference type="PANTHER" id="PTHR34219">
    <property type="entry name" value="IRON-REGULATED INNER MEMBRANE PROTEIN-RELATED"/>
    <property type="match status" value="1"/>
</dbReference>
<feature type="domain" description="PepSY" evidence="2">
    <location>
        <begin position="278"/>
        <end position="333"/>
    </location>
</feature>
<feature type="transmembrane region" description="Helical" evidence="1">
    <location>
        <begin position="191"/>
        <end position="213"/>
    </location>
</feature>
<dbReference type="Pfam" id="PF03929">
    <property type="entry name" value="PepSY_TM"/>
    <property type="match status" value="1"/>
</dbReference>
<keyword evidence="1" id="KW-0472">Membrane</keyword>
<reference evidence="3" key="1">
    <citation type="submission" date="2020-09" db="EMBL/GenBank/DDBJ databases">
        <title>A novel bacterium of genus Hazenella, isolated from South China Sea.</title>
        <authorList>
            <person name="Huang H."/>
            <person name="Mo K."/>
            <person name="Hu Y."/>
        </authorList>
    </citation>
    <scope>NUCLEOTIDE SEQUENCE</scope>
    <source>
        <strain evidence="3">IB182357</strain>
    </source>
</reference>
<comment type="caution">
    <text evidence="3">The sequence shown here is derived from an EMBL/GenBank/DDBJ whole genome shotgun (WGS) entry which is preliminary data.</text>
</comment>
<accession>A0A926RTL8</accession>
<gene>
    <name evidence="3" type="ORF">IC620_05755</name>
</gene>
<evidence type="ECO:0000313" key="4">
    <source>
        <dbReference type="Proteomes" id="UP000661691"/>
    </source>
</evidence>
<feature type="transmembrane region" description="Helical" evidence="1">
    <location>
        <begin position="21"/>
        <end position="45"/>
    </location>
</feature>
<feature type="transmembrane region" description="Helical" evidence="1">
    <location>
        <begin position="149"/>
        <end position="170"/>
    </location>
</feature>
<evidence type="ECO:0000256" key="1">
    <source>
        <dbReference type="SAM" id="Phobius"/>
    </source>
</evidence>
<keyword evidence="4" id="KW-1185">Reference proteome</keyword>
<feature type="transmembrane region" description="Helical" evidence="1">
    <location>
        <begin position="366"/>
        <end position="388"/>
    </location>
</feature>
<dbReference type="Proteomes" id="UP000661691">
    <property type="component" value="Unassembled WGS sequence"/>
</dbReference>
<keyword evidence="1" id="KW-0812">Transmembrane</keyword>
<evidence type="ECO:0000259" key="2">
    <source>
        <dbReference type="Pfam" id="PF03413"/>
    </source>
</evidence>
<dbReference type="InterPro" id="IPR005625">
    <property type="entry name" value="PepSY-ass_TM"/>
</dbReference>
<proteinExistence type="predicted"/>